<feature type="region of interest" description="Disordered" evidence="12">
    <location>
        <begin position="117"/>
        <end position="138"/>
    </location>
</feature>
<dbReference type="EMBL" id="CP003746">
    <property type="protein sequence ID" value="AFU97666.1"/>
    <property type="molecule type" value="Genomic_DNA"/>
</dbReference>
<dbReference type="KEGG" id="saga:M5M_02235"/>
<evidence type="ECO:0000256" key="6">
    <source>
        <dbReference type="ARBA" id="ARBA00023136"/>
    </source>
</evidence>
<evidence type="ECO:0000256" key="13">
    <source>
        <dbReference type="SAM" id="SignalP"/>
    </source>
</evidence>
<dbReference type="NCBIfam" id="NF001304">
    <property type="entry name" value="PRK00249.1-4"/>
    <property type="match status" value="1"/>
</dbReference>
<dbReference type="Proteomes" id="UP000000466">
    <property type="component" value="Chromosome"/>
</dbReference>
<proteinExistence type="inferred from homology"/>
<comment type="subcellular location">
    <subcellularLocation>
        <location evidence="11">Cell outer membrane</location>
        <topology evidence="11">Lipid-anchor</topology>
    </subcellularLocation>
    <subcellularLocation>
        <location evidence="11">Bacterial flagellum basal body</location>
    </subcellularLocation>
    <subcellularLocation>
        <location evidence="2">Membrane</location>
        <topology evidence="2">Lipid-anchor</topology>
    </subcellularLocation>
</comment>
<reference evidence="14 15" key="1">
    <citation type="journal article" date="2013" name="Genome Announc.">
        <title>Complete genome sequence of Simiduia agarivorans SA1(T), a marine bacterium able to degrade a variety of polysaccharides.</title>
        <authorList>
            <person name="Lin S.Y."/>
            <person name="Shieh W.Y."/>
            <person name="Chen J.S."/>
            <person name="Tang S.L."/>
        </authorList>
    </citation>
    <scope>NUCLEOTIDE SEQUENCE [LARGE SCALE GENOMIC DNA]</scope>
    <source>
        <strain evidence="15">DSM 21679 / JCM 13881 / BCRC 17597 / SA1</strain>
    </source>
</reference>
<evidence type="ECO:0000256" key="1">
    <source>
        <dbReference type="ARBA" id="ARBA00002591"/>
    </source>
</evidence>
<gene>
    <name evidence="11" type="primary">flgH</name>
    <name evidence="14" type="ordered locus">M5M_02235</name>
</gene>
<evidence type="ECO:0000256" key="3">
    <source>
        <dbReference type="ARBA" id="ARBA00006929"/>
    </source>
</evidence>
<protein>
    <recommendedName>
        <fullName evidence="11">Flagellar L-ring protein</fullName>
    </recommendedName>
    <alternativeName>
        <fullName evidence="11">Basal body L-ring protein</fullName>
    </alternativeName>
</protein>
<keyword evidence="15" id="KW-1185">Reference proteome</keyword>
<evidence type="ECO:0000256" key="11">
    <source>
        <dbReference type="HAMAP-Rule" id="MF_00415"/>
    </source>
</evidence>
<dbReference type="PROSITE" id="PS51257">
    <property type="entry name" value="PROKAR_LIPOPROTEIN"/>
    <property type="match status" value="1"/>
</dbReference>
<keyword evidence="14" id="KW-0282">Flagellum</keyword>
<feature type="signal peptide" evidence="13">
    <location>
        <begin position="1"/>
        <end position="25"/>
    </location>
</feature>
<dbReference type="HAMAP" id="MF_00415">
    <property type="entry name" value="FlgH"/>
    <property type="match status" value="1"/>
</dbReference>
<evidence type="ECO:0000256" key="7">
    <source>
        <dbReference type="ARBA" id="ARBA00023139"/>
    </source>
</evidence>
<evidence type="ECO:0000256" key="5">
    <source>
        <dbReference type="ARBA" id="ARBA00022729"/>
    </source>
</evidence>
<keyword evidence="7" id="KW-0564">Palmitate</keyword>
<dbReference type="PANTHER" id="PTHR34933:SF1">
    <property type="entry name" value="FLAGELLAR L-RING PROTEIN"/>
    <property type="match status" value="1"/>
</dbReference>
<dbReference type="GO" id="GO:0009279">
    <property type="term" value="C:cell outer membrane"/>
    <property type="evidence" value="ECO:0007669"/>
    <property type="project" value="UniProtKB-SubCell"/>
</dbReference>
<evidence type="ECO:0000256" key="4">
    <source>
        <dbReference type="ARBA" id="ARBA00011439"/>
    </source>
</evidence>
<accession>K4KFG7</accession>
<comment type="function">
    <text evidence="1 11">Assembles around the rod to form the L-ring and probably protects the motor/basal body from shearing forces during rotation.</text>
</comment>
<dbReference type="eggNOG" id="COG2063">
    <property type="taxonomic scope" value="Bacteria"/>
</dbReference>
<dbReference type="InterPro" id="IPR000527">
    <property type="entry name" value="Flag_Lring"/>
</dbReference>
<keyword evidence="14" id="KW-0969">Cilium</keyword>
<keyword evidence="10 11" id="KW-0449">Lipoprotein</keyword>
<comment type="subunit">
    <text evidence="4 11">The basal body constitutes a major portion of the flagellar organelle and consists of four rings (L,P,S, and M) mounted on a central rod.</text>
</comment>
<dbReference type="RefSeq" id="WP_015045839.1">
    <property type="nucleotide sequence ID" value="NC_018868.3"/>
</dbReference>
<sequence>MVNRFLNTVLVLTLLATSAACTVQAPPKQNDPFYAPVMTHTPPAPVPESGSLYRGDYSLSFFDDRKATRVGDIITIVLSERTVGSKSSGVSVKKESDNSFSGTILGRTPMAGGFTLDTETQHDRDFSGESDADQSNSLQGNITATVTDVLPNGNLVIRGEKWITLNKGEEFIRVSGIVRREDIGLDNSVESTRLANARLSYAGTGALADSGEMGWLQKFFNSGVWPL</sequence>
<evidence type="ECO:0000256" key="9">
    <source>
        <dbReference type="ARBA" id="ARBA00023237"/>
    </source>
</evidence>
<dbReference type="STRING" id="1117647.M5M_02235"/>
<dbReference type="PANTHER" id="PTHR34933">
    <property type="entry name" value="FLAGELLAR L-RING PROTEIN"/>
    <property type="match status" value="1"/>
</dbReference>
<dbReference type="PRINTS" id="PR01008">
    <property type="entry name" value="FLGLRINGFLGH"/>
</dbReference>
<dbReference type="OrthoDB" id="9789463at2"/>
<evidence type="ECO:0000313" key="15">
    <source>
        <dbReference type="Proteomes" id="UP000000466"/>
    </source>
</evidence>
<keyword evidence="8 11" id="KW-0975">Bacterial flagellum</keyword>
<evidence type="ECO:0000256" key="2">
    <source>
        <dbReference type="ARBA" id="ARBA00004635"/>
    </source>
</evidence>
<comment type="similarity">
    <text evidence="3 11">Belongs to the FlgH family.</text>
</comment>
<evidence type="ECO:0000256" key="12">
    <source>
        <dbReference type="SAM" id="MobiDB-lite"/>
    </source>
</evidence>
<keyword evidence="6 11" id="KW-0472">Membrane</keyword>
<evidence type="ECO:0000313" key="14">
    <source>
        <dbReference type="EMBL" id="AFU97666.1"/>
    </source>
</evidence>
<dbReference type="Pfam" id="PF02107">
    <property type="entry name" value="FlgH"/>
    <property type="match status" value="1"/>
</dbReference>
<dbReference type="GO" id="GO:0071973">
    <property type="term" value="P:bacterial-type flagellum-dependent cell motility"/>
    <property type="evidence" value="ECO:0007669"/>
    <property type="project" value="InterPro"/>
</dbReference>
<name>K4KFG7_SIMAS</name>
<feature type="chain" id="PRO_5008964641" description="Flagellar L-ring protein" evidence="13">
    <location>
        <begin position="26"/>
        <end position="227"/>
    </location>
</feature>
<dbReference type="GO" id="GO:0003774">
    <property type="term" value="F:cytoskeletal motor activity"/>
    <property type="evidence" value="ECO:0007669"/>
    <property type="project" value="InterPro"/>
</dbReference>
<dbReference type="GO" id="GO:0009427">
    <property type="term" value="C:bacterial-type flagellum basal body, distal rod, L ring"/>
    <property type="evidence" value="ECO:0007669"/>
    <property type="project" value="InterPro"/>
</dbReference>
<organism evidence="14 15">
    <name type="scientific">Simiduia agarivorans (strain DSM 21679 / JCM 13881 / BCRC 17597 / SA1)</name>
    <dbReference type="NCBI Taxonomy" id="1117647"/>
    <lineage>
        <taxon>Bacteria</taxon>
        <taxon>Pseudomonadati</taxon>
        <taxon>Pseudomonadota</taxon>
        <taxon>Gammaproteobacteria</taxon>
        <taxon>Cellvibrionales</taxon>
        <taxon>Cellvibrionaceae</taxon>
        <taxon>Simiduia</taxon>
    </lineage>
</organism>
<evidence type="ECO:0000256" key="8">
    <source>
        <dbReference type="ARBA" id="ARBA00023143"/>
    </source>
</evidence>
<dbReference type="AlphaFoldDB" id="K4KFG7"/>
<keyword evidence="9 11" id="KW-0998">Cell outer membrane</keyword>
<dbReference type="HOGENOM" id="CLU_069313_0_2_6"/>
<keyword evidence="5 11" id="KW-0732">Signal</keyword>
<keyword evidence="14" id="KW-0966">Cell projection</keyword>
<evidence type="ECO:0000256" key="10">
    <source>
        <dbReference type="ARBA" id="ARBA00023288"/>
    </source>
</evidence>